<evidence type="ECO:0000256" key="4">
    <source>
        <dbReference type="ARBA" id="ARBA00011380"/>
    </source>
</evidence>
<evidence type="ECO:0000313" key="14">
    <source>
        <dbReference type="Proteomes" id="UP001595904"/>
    </source>
</evidence>
<feature type="transmembrane region" description="Helical" evidence="12">
    <location>
        <begin position="12"/>
        <end position="30"/>
    </location>
</feature>
<evidence type="ECO:0000256" key="9">
    <source>
        <dbReference type="ARBA" id="ARBA00022692"/>
    </source>
</evidence>
<dbReference type="InterPro" id="IPR030802">
    <property type="entry name" value="Permease_MalE"/>
</dbReference>
<name>A0ABV8T6M8_9GAMM</name>
<evidence type="ECO:0000313" key="13">
    <source>
        <dbReference type="EMBL" id="MFC4314760.1"/>
    </source>
</evidence>
<keyword evidence="7" id="KW-1003">Cell membrane</keyword>
<evidence type="ECO:0000256" key="2">
    <source>
        <dbReference type="ARBA" id="ARBA00004429"/>
    </source>
</evidence>
<proteinExistence type="inferred from homology"/>
<keyword evidence="10 12" id="KW-1133">Transmembrane helix</keyword>
<dbReference type="PANTHER" id="PTHR30188:SF4">
    <property type="entry name" value="PROTEIN TRIGALACTOSYLDIACYLGLYCEROL 1, CHLOROPLASTIC"/>
    <property type="match status" value="1"/>
</dbReference>
<feature type="transmembrane region" description="Helical" evidence="12">
    <location>
        <begin position="155"/>
        <end position="176"/>
    </location>
</feature>
<evidence type="ECO:0000256" key="3">
    <source>
        <dbReference type="ARBA" id="ARBA00007556"/>
    </source>
</evidence>
<dbReference type="PANTHER" id="PTHR30188">
    <property type="entry name" value="ABC TRANSPORTER PERMEASE PROTEIN-RELATED"/>
    <property type="match status" value="1"/>
</dbReference>
<evidence type="ECO:0000256" key="11">
    <source>
        <dbReference type="ARBA" id="ARBA00023136"/>
    </source>
</evidence>
<dbReference type="InterPro" id="IPR003453">
    <property type="entry name" value="ABC_MlaE_roteobac"/>
</dbReference>
<keyword evidence="14" id="KW-1185">Reference proteome</keyword>
<accession>A0ABV8T6M8</accession>
<organism evidence="13 14">
    <name type="scientific">Steroidobacter flavus</name>
    <dbReference type="NCBI Taxonomy" id="1842136"/>
    <lineage>
        <taxon>Bacteria</taxon>
        <taxon>Pseudomonadati</taxon>
        <taxon>Pseudomonadota</taxon>
        <taxon>Gammaproteobacteria</taxon>
        <taxon>Steroidobacterales</taxon>
        <taxon>Steroidobacteraceae</taxon>
        <taxon>Steroidobacter</taxon>
    </lineage>
</organism>
<evidence type="ECO:0000256" key="12">
    <source>
        <dbReference type="RuleBase" id="RU362044"/>
    </source>
</evidence>
<evidence type="ECO:0000256" key="6">
    <source>
        <dbReference type="ARBA" id="ARBA00022448"/>
    </source>
</evidence>
<feature type="transmembrane region" description="Helical" evidence="12">
    <location>
        <begin position="236"/>
        <end position="254"/>
    </location>
</feature>
<sequence>MKLLRELTDNAGDFAATVGGVTLFLGRVLVQVPRALMRPSLVVDQVHNAGALSLVIIMTCGLFVGAVLGLQGYDLLLRFGSEDALGTAAALALIRELGPVVTALLFAGRAGTALASEIGLMRATDQLTAMEMMAVDPIRRVIAPRFLGGLISMPLLTLIFIAIGIFGVQVVGVQLFGVDSASFWSQMRSSVGHDDIFEGVLKGCVFGFACSLVAVYEGYTATPTAEGVGRATTRTVVISAVLTLMLDYMLTAVML</sequence>
<evidence type="ECO:0000256" key="8">
    <source>
        <dbReference type="ARBA" id="ARBA00022519"/>
    </source>
</evidence>
<keyword evidence="6" id="KW-0813">Transport</keyword>
<keyword evidence="8 12" id="KW-0997">Cell inner membrane</keyword>
<dbReference type="RefSeq" id="WP_380606208.1">
    <property type="nucleotide sequence ID" value="NZ_JBHSDU010000015.1"/>
</dbReference>
<evidence type="ECO:0000256" key="5">
    <source>
        <dbReference type="ARBA" id="ARBA00020857"/>
    </source>
</evidence>
<dbReference type="NCBIfam" id="NF033619">
    <property type="entry name" value="perm_MlaE_1"/>
    <property type="match status" value="1"/>
</dbReference>
<dbReference type="Pfam" id="PF02405">
    <property type="entry name" value="MlaE"/>
    <property type="match status" value="1"/>
</dbReference>
<dbReference type="InterPro" id="IPR053408">
    <property type="entry name" value="MlaE_Permease"/>
</dbReference>
<dbReference type="Proteomes" id="UP001595904">
    <property type="component" value="Unassembled WGS sequence"/>
</dbReference>
<evidence type="ECO:0000256" key="7">
    <source>
        <dbReference type="ARBA" id="ARBA00022475"/>
    </source>
</evidence>
<comment type="similarity">
    <text evidence="3 12">Belongs to the MlaE permease family.</text>
</comment>
<evidence type="ECO:0000256" key="10">
    <source>
        <dbReference type="ARBA" id="ARBA00022989"/>
    </source>
</evidence>
<reference evidence="14" key="1">
    <citation type="journal article" date="2019" name="Int. J. Syst. Evol. Microbiol.">
        <title>The Global Catalogue of Microorganisms (GCM) 10K type strain sequencing project: providing services to taxonomists for standard genome sequencing and annotation.</title>
        <authorList>
            <consortium name="The Broad Institute Genomics Platform"/>
            <consortium name="The Broad Institute Genome Sequencing Center for Infectious Disease"/>
            <person name="Wu L."/>
            <person name="Ma J."/>
        </authorList>
    </citation>
    <scope>NUCLEOTIDE SEQUENCE [LARGE SCALE GENOMIC DNA]</scope>
    <source>
        <strain evidence="14">CGMCC 1.10759</strain>
    </source>
</reference>
<dbReference type="EMBL" id="JBHSDU010000015">
    <property type="protein sequence ID" value="MFC4314760.1"/>
    <property type="molecule type" value="Genomic_DNA"/>
</dbReference>
<evidence type="ECO:0000256" key="1">
    <source>
        <dbReference type="ARBA" id="ARBA00002460"/>
    </source>
</evidence>
<feature type="transmembrane region" description="Helical" evidence="12">
    <location>
        <begin position="196"/>
        <end position="216"/>
    </location>
</feature>
<comment type="caution">
    <text evidence="13">The sequence shown here is derived from an EMBL/GenBank/DDBJ whole genome shotgun (WGS) entry which is preliminary data.</text>
</comment>
<comment type="subcellular location">
    <subcellularLocation>
        <location evidence="2 12">Cell inner membrane</location>
        <topology evidence="2 12">Multi-pass membrane protein</topology>
    </subcellularLocation>
</comment>
<keyword evidence="11 12" id="KW-0472">Membrane</keyword>
<gene>
    <name evidence="13" type="primary">mlaE</name>
    <name evidence="13" type="ORF">ACFPN2_37195</name>
</gene>
<comment type="function">
    <text evidence="1">Part of the ABC transporter complex MlaFEDB, which is involved in a phospholipid transport pathway that maintains lipid asymmetry in the outer membrane by retrograde trafficking of phospholipids from the outer membrane to the inner membrane. Probably responsible for the translocation of the substrate across the membrane.</text>
</comment>
<feature type="transmembrane region" description="Helical" evidence="12">
    <location>
        <begin position="50"/>
        <end position="70"/>
    </location>
</feature>
<dbReference type="NCBIfam" id="TIGR00056">
    <property type="entry name" value="MlaE family lipid ABC transporter permease subunit"/>
    <property type="match status" value="1"/>
</dbReference>
<protein>
    <recommendedName>
        <fullName evidence="5">Intermembrane phospholipid transport system permease protein MlaE</fullName>
    </recommendedName>
</protein>
<comment type="subunit">
    <text evidence="4">The complex is composed of two ATP-binding proteins (MlaF), two transmembrane proteins (MlaE), two cytoplasmic solute-binding proteins (MlaB) and six periplasmic solute-binding proteins (MlaD).</text>
</comment>
<keyword evidence="9 12" id="KW-0812">Transmembrane</keyword>